<protein>
    <submittedName>
        <fullName evidence="3">Uncharacterized protein</fullName>
    </submittedName>
</protein>
<proteinExistence type="predicted"/>
<dbReference type="RefSeq" id="WP_115895144.1">
    <property type="nucleotide sequence ID" value="NZ_QTLC01000076.1"/>
</dbReference>
<evidence type="ECO:0000256" key="1">
    <source>
        <dbReference type="SAM" id="MobiDB-lite"/>
    </source>
</evidence>
<evidence type="ECO:0000256" key="2">
    <source>
        <dbReference type="SAM" id="Phobius"/>
    </source>
</evidence>
<evidence type="ECO:0000313" key="4">
    <source>
        <dbReference type="Proteomes" id="UP000257032"/>
    </source>
</evidence>
<feature type="region of interest" description="Disordered" evidence="1">
    <location>
        <begin position="71"/>
        <end position="99"/>
    </location>
</feature>
<sequence length="386" mass="44222">MDHQQIKEAINRQIGEDPLFTDKDKERFYKNKPNRRQRFPAAPKIVTVLLAFFVLSGSFYTFIKTDWFEQPSSPTQEEKEPVEETPPAPDPDPEEPTHVKVEKLKEVIVSMPSKSKMKVAIDQFEGTEVESKVADTENANGNEYELFESYYAFASRKEQGNPPAYDGPLPPPKDAFKNDEIEISMKLNWVEGGERTYLNEATLLYLSEEGDLIEENYKVHERERNFIKVKNPNEPVVMDDLILGSIARSVDKEPEAITKRDLLYLEELTINASHLSGIYEVDEDIEYFKAMQSLFVLKLNQAIIPGELLKEVPYLDQATFIGPTVDDLSRVKEGLQTITYLNLINSSFRGTAEDILELKSLNIVRVDPAVVPNYEDLQFEGMDVRW</sequence>
<accession>A0A3D8VCX7</accession>
<keyword evidence="2" id="KW-1133">Transmembrane helix</keyword>
<feature type="transmembrane region" description="Helical" evidence="2">
    <location>
        <begin position="45"/>
        <end position="63"/>
    </location>
</feature>
<name>A0A3D8VCX7_9BACI</name>
<comment type="caution">
    <text evidence="3">The sequence shown here is derived from an EMBL/GenBank/DDBJ whole genome shotgun (WGS) entry which is preliminary data.</text>
</comment>
<dbReference type="EMBL" id="QTLC01000076">
    <property type="protein sequence ID" value="RDY67277.1"/>
    <property type="molecule type" value="Genomic_DNA"/>
</dbReference>
<gene>
    <name evidence="3" type="ORF">DXT76_19850</name>
</gene>
<keyword evidence="2" id="KW-0472">Membrane</keyword>
<reference evidence="3 4" key="1">
    <citation type="submission" date="2018-08" db="EMBL/GenBank/DDBJ databases">
        <title>Genome sequence of strict halophilic Halobacillus trueperi SS1 isolated from Lunsu, a salty water body of North West Himalayas.</title>
        <authorList>
            <person name="Gupta S."/>
            <person name="Sharma P."/>
            <person name="Dev K."/>
            <person name="Baumler D."/>
            <person name="Sourirajan A."/>
        </authorList>
    </citation>
    <scope>NUCLEOTIDE SEQUENCE [LARGE SCALE GENOMIC DNA]</scope>
    <source>
        <strain evidence="3 4">SS1</strain>
    </source>
</reference>
<dbReference type="Proteomes" id="UP000257032">
    <property type="component" value="Unassembled WGS sequence"/>
</dbReference>
<dbReference type="AlphaFoldDB" id="A0A3D8VCX7"/>
<keyword evidence="2" id="KW-0812">Transmembrane</keyword>
<evidence type="ECO:0000313" key="3">
    <source>
        <dbReference type="EMBL" id="RDY67277.1"/>
    </source>
</evidence>
<organism evidence="3 4">
    <name type="scientific">Halobacillus trueperi</name>
    <dbReference type="NCBI Taxonomy" id="156205"/>
    <lineage>
        <taxon>Bacteria</taxon>
        <taxon>Bacillati</taxon>
        <taxon>Bacillota</taxon>
        <taxon>Bacilli</taxon>
        <taxon>Bacillales</taxon>
        <taxon>Bacillaceae</taxon>
        <taxon>Halobacillus</taxon>
    </lineage>
</organism>